<dbReference type="Proteomes" id="UP001222932">
    <property type="component" value="Unassembled WGS sequence"/>
</dbReference>
<keyword evidence="2" id="KW-1185">Reference proteome</keyword>
<sequence length="94" mass="10455">MSFLVAVREWEYMLQYLAGACMLREPHNWARGQLSPSAEPPVHDDYAARRPMSRDVAENDDKRAQFAGPSGVKGLLKNRRLLLIALATAQGGLC</sequence>
<protein>
    <submittedName>
        <fullName evidence="1">Uncharacterized protein</fullName>
    </submittedName>
</protein>
<organism evidence="1 2">
    <name type="scientific">Cutaneotrichosporon spelunceum</name>
    <dbReference type="NCBI Taxonomy" id="1672016"/>
    <lineage>
        <taxon>Eukaryota</taxon>
        <taxon>Fungi</taxon>
        <taxon>Dikarya</taxon>
        <taxon>Basidiomycota</taxon>
        <taxon>Agaricomycotina</taxon>
        <taxon>Tremellomycetes</taxon>
        <taxon>Trichosporonales</taxon>
        <taxon>Trichosporonaceae</taxon>
        <taxon>Cutaneotrichosporon</taxon>
    </lineage>
</organism>
<name>A0AAD3TRV1_9TREE</name>
<dbReference type="EMBL" id="BTCM01000002">
    <property type="protein sequence ID" value="GMK55680.1"/>
    <property type="molecule type" value="Genomic_DNA"/>
</dbReference>
<evidence type="ECO:0000313" key="1">
    <source>
        <dbReference type="EMBL" id="GMK55680.1"/>
    </source>
</evidence>
<evidence type="ECO:0000313" key="2">
    <source>
        <dbReference type="Proteomes" id="UP001222932"/>
    </source>
</evidence>
<proteinExistence type="predicted"/>
<dbReference type="AlphaFoldDB" id="A0AAD3TRV1"/>
<gene>
    <name evidence="1" type="ORF">CspeluHIS016_0207360</name>
</gene>
<comment type="caution">
    <text evidence="1">The sequence shown here is derived from an EMBL/GenBank/DDBJ whole genome shotgun (WGS) entry which is preliminary data.</text>
</comment>
<reference evidence="1" key="1">
    <citation type="journal article" date="2023" name="BMC Genomics">
        <title>Chromosome-level genome assemblies of Cutaneotrichosporon spp. (Trichosporonales, Basidiomycota) reveal imbalanced evolution between nucleotide sequences and chromosome synteny.</title>
        <authorList>
            <person name="Kobayashi Y."/>
            <person name="Kayamori A."/>
            <person name="Aoki K."/>
            <person name="Shiwa Y."/>
            <person name="Matsutani M."/>
            <person name="Fujita N."/>
            <person name="Sugita T."/>
            <person name="Iwasaki W."/>
            <person name="Tanaka N."/>
            <person name="Takashima M."/>
        </authorList>
    </citation>
    <scope>NUCLEOTIDE SEQUENCE</scope>
    <source>
        <strain evidence="1">HIS016</strain>
    </source>
</reference>
<accession>A0AAD3TRV1</accession>
<reference evidence="1" key="2">
    <citation type="submission" date="2023-06" db="EMBL/GenBank/DDBJ databases">
        <authorList>
            <person name="Kobayashi Y."/>
            <person name="Kayamori A."/>
            <person name="Aoki K."/>
            <person name="Shiwa Y."/>
            <person name="Fujita N."/>
            <person name="Sugita T."/>
            <person name="Iwasaki W."/>
            <person name="Tanaka N."/>
            <person name="Takashima M."/>
        </authorList>
    </citation>
    <scope>NUCLEOTIDE SEQUENCE</scope>
    <source>
        <strain evidence="1">HIS016</strain>
    </source>
</reference>